<keyword evidence="2" id="KW-1185">Reference proteome</keyword>
<evidence type="ECO:0000313" key="1">
    <source>
        <dbReference type="EMBL" id="KAH7978236.1"/>
    </source>
</evidence>
<dbReference type="Proteomes" id="UP000821865">
    <property type="component" value="Chromosome 1"/>
</dbReference>
<organism evidence="1 2">
    <name type="scientific">Dermacentor silvarum</name>
    <name type="common">Tick</name>
    <dbReference type="NCBI Taxonomy" id="543639"/>
    <lineage>
        <taxon>Eukaryota</taxon>
        <taxon>Metazoa</taxon>
        <taxon>Ecdysozoa</taxon>
        <taxon>Arthropoda</taxon>
        <taxon>Chelicerata</taxon>
        <taxon>Arachnida</taxon>
        <taxon>Acari</taxon>
        <taxon>Parasitiformes</taxon>
        <taxon>Ixodida</taxon>
        <taxon>Ixodoidea</taxon>
        <taxon>Ixodidae</taxon>
        <taxon>Rhipicephalinae</taxon>
        <taxon>Dermacentor</taxon>
    </lineage>
</organism>
<name>A0ACB8DVD2_DERSI</name>
<sequence length="75" mass="8048">MKLLLACTLFVSSAVLTSARQSAICFASEDQVKEQAACVRDQAGEFNDRLDLAVNNLGCTDDVCAVKKLCTFVST</sequence>
<comment type="caution">
    <text evidence="1">The sequence shown here is derived from an EMBL/GenBank/DDBJ whole genome shotgun (WGS) entry which is preliminary data.</text>
</comment>
<protein>
    <submittedName>
        <fullName evidence="1">Uncharacterized protein</fullName>
    </submittedName>
</protein>
<reference evidence="1" key="1">
    <citation type="submission" date="2020-05" db="EMBL/GenBank/DDBJ databases">
        <title>Large-scale comparative analyses of tick genomes elucidate their genetic diversity and vector capacities.</title>
        <authorList>
            <person name="Jia N."/>
            <person name="Wang J."/>
            <person name="Shi W."/>
            <person name="Du L."/>
            <person name="Sun Y."/>
            <person name="Zhan W."/>
            <person name="Jiang J."/>
            <person name="Wang Q."/>
            <person name="Zhang B."/>
            <person name="Ji P."/>
            <person name="Sakyi L.B."/>
            <person name="Cui X."/>
            <person name="Yuan T."/>
            <person name="Jiang B."/>
            <person name="Yang W."/>
            <person name="Lam T.T.-Y."/>
            <person name="Chang Q."/>
            <person name="Ding S."/>
            <person name="Wang X."/>
            <person name="Zhu J."/>
            <person name="Ruan X."/>
            <person name="Zhao L."/>
            <person name="Wei J."/>
            <person name="Que T."/>
            <person name="Du C."/>
            <person name="Cheng J."/>
            <person name="Dai P."/>
            <person name="Han X."/>
            <person name="Huang E."/>
            <person name="Gao Y."/>
            <person name="Liu J."/>
            <person name="Shao H."/>
            <person name="Ye R."/>
            <person name="Li L."/>
            <person name="Wei W."/>
            <person name="Wang X."/>
            <person name="Wang C."/>
            <person name="Yang T."/>
            <person name="Huo Q."/>
            <person name="Li W."/>
            <person name="Guo W."/>
            <person name="Chen H."/>
            <person name="Zhou L."/>
            <person name="Ni X."/>
            <person name="Tian J."/>
            <person name="Zhou Y."/>
            <person name="Sheng Y."/>
            <person name="Liu T."/>
            <person name="Pan Y."/>
            <person name="Xia L."/>
            <person name="Li J."/>
            <person name="Zhao F."/>
            <person name="Cao W."/>
        </authorList>
    </citation>
    <scope>NUCLEOTIDE SEQUENCE</scope>
    <source>
        <strain evidence="1">Dsil-2018</strain>
    </source>
</reference>
<dbReference type="EMBL" id="CM023470">
    <property type="protein sequence ID" value="KAH7978236.1"/>
    <property type="molecule type" value="Genomic_DNA"/>
</dbReference>
<gene>
    <name evidence="1" type="ORF">HPB49_004887</name>
</gene>
<proteinExistence type="predicted"/>
<accession>A0ACB8DVD2</accession>
<evidence type="ECO:0000313" key="2">
    <source>
        <dbReference type="Proteomes" id="UP000821865"/>
    </source>
</evidence>